<dbReference type="InterPro" id="IPR036322">
    <property type="entry name" value="WD40_repeat_dom_sf"/>
</dbReference>
<dbReference type="PANTHER" id="PTHR14344">
    <property type="entry name" value="WD REPEAT PROTEIN"/>
    <property type="match status" value="1"/>
</dbReference>
<keyword evidence="2" id="KW-0963">Cytoplasm</keyword>
<comment type="subcellular location">
    <subcellularLocation>
        <location evidence="1">Cytoplasm</location>
    </subcellularLocation>
</comment>
<dbReference type="InterPro" id="IPR019775">
    <property type="entry name" value="WD40_repeat_CS"/>
</dbReference>
<protein>
    <submittedName>
        <fullName evidence="8">WD40-repeat-containing domain protein</fullName>
    </submittedName>
</protein>
<evidence type="ECO:0000256" key="7">
    <source>
        <dbReference type="PROSITE-ProRule" id="PRU00221"/>
    </source>
</evidence>
<dbReference type="PROSITE" id="PS00678">
    <property type="entry name" value="WD_REPEATS_1"/>
    <property type="match status" value="1"/>
</dbReference>
<dbReference type="SMART" id="SM00320">
    <property type="entry name" value="WD40"/>
    <property type="match status" value="4"/>
</dbReference>
<dbReference type="EMBL" id="KZ987731">
    <property type="protein sequence ID" value="RKP15459.1"/>
    <property type="molecule type" value="Genomic_DNA"/>
</dbReference>
<evidence type="ECO:0000256" key="3">
    <source>
        <dbReference type="ARBA" id="ARBA00022574"/>
    </source>
</evidence>
<comment type="similarity">
    <text evidence="6">Belongs to the WD repeat WDR6 family.</text>
</comment>
<dbReference type="GO" id="GO:0005737">
    <property type="term" value="C:cytoplasm"/>
    <property type="evidence" value="ECO:0007669"/>
    <property type="project" value="UniProtKB-SubCell"/>
</dbReference>
<name>A0A4V1IYR3_9FUNG</name>
<evidence type="ECO:0000256" key="2">
    <source>
        <dbReference type="ARBA" id="ARBA00022490"/>
    </source>
</evidence>
<reference evidence="9" key="1">
    <citation type="journal article" date="2018" name="Nat. Microbiol.">
        <title>Leveraging single-cell genomics to expand the fungal tree of life.</title>
        <authorList>
            <person name="Ahrendt S.R."/>
            <person name="Quandt C.A."/>
            <person name="Ciobanu D."/>
            <person name="Clum A."/>
            <person name="Salamov A."/>
            <person name="Andreopoulos B."/>
            <person name="Cheng J.F."/>
            <person name="Woyke T."/>
            <person name="Pelin A."/>
            <person name="Henrissat B."/>
            <person name="Reynolds N.K."/>
            <person name="Benny G.L."/>
            <person name="Smith M.E."/>
            <person name="James T.Y."/>
            <person name="Grigoriev I.V."/>
        </authorList>
    </citation>
    <scope>NUCLEOTIDE SEQUENCE [LARGE SCALE GENOMIC DNA]</scope>
</reference>
<dbReference type="InterPro" id="IPR015943">
    <property type="entry name" value="WD40/YVTN_repeat-like_dom_sf"/>
</dbReference>
<keyword evidence="3 7" id="KW-0853">WD repeat</keyword>
<dbReference type="OrthoDB" id="5594999at2759"/>
<gene>
    <name evidence="8" type="ORF">BJ684DRAFT_18236</name>
</gene>
<dbReference type="PROSITE" id="PS50294">
    <property type="entry name" value="WD_REPEATS_REGION"/>
    <property type="match status" value="1"/>
</dbReference>
<evidence type="ECO:0000313" key="8">
    <source>
        <dbReference type="EMBL" id="RKP15459.1"/>
    </source>
</evidence>
<dbReference type="InterPro" id="IPR001680">
    <property type="entry name" value="WD40_rpt"/>
</dbReference>
<dbReference type="SUPFAM" id="SSF50978">
    <property type="entry name" value="WD40 repeat-like"/>
    <property type="match status" value="1"/>
</dbReference>
<feature type="non-terminal residue" evidence="8">
    <location>
        <position position="474"/>
    </location>
</feature>
<accession>A0A4V1IYR3</accession>
<sequence length="474" mass="52031">MLLTEAKDVASLHGTLQTTGLIGPITGLEFVEAPKGHQGRLLLVLVGSRLRVHRVGLQDEGGVPGMECRLGQGFRGHGMTLDRINPGATDKEHIHILVWGGKRAVQDWILDAHLLRLYPQDTHPRFLASIDTHNQLLVRSYPELTILARYQCSERCLLYCARLRGGRTLEEGLIVASGTVFQGVLLWSVSLQEAPIPELTEVEVDQRFTDHEGVIFSVRFSSSGDQVISVSDDRSIRIWPRQMVNSAKRHPTVLYGHQARIWDAILLNQEGEDLVVSVGEDATCRVWDLAEDTTGQSGRAIACWEGHAVKHIWSLAISKSGGLVATGGGDHGVKLWSLDGVLQGRRGQGEVESQALHTWPFPQVDEYLQEDFGPSKDLWSSEAFRNFVLLDPISLAIVTSAGLLHYSSHLAGYASMTSSEDGRLIVCGGLEGHLILILPESLDQIITLHPHKAKVSDVFVQEADGPDGGWVVFS</sequence>
<proteinExistence type="inferred from homology"/>
<keyword evidence="5" id="KW-0677">Repeat</keyword>
<dbReference type="GO" id="GO:0030488">
    <property type="term" value="P:tRNA methylation"/>
    <property type="evidence" value="ECO:0007669"/>
    <property type="project" value="TreeGrafter"/>
</dbReference>
<evidence type="ECO:0000256" key="4">
    <source>
        <dbReference type="ARBA" id="ARBA00022694"/>
    </source>
</evidence>
<feature type="repeat" description="WD" evidence="7">
    <location>
        <begin position="208"/>
        <end position="239"/>
    </location>
</feature>
<feature type="repeat" description="WD" evidence="7">
    <location>
        <begin position="312"/>
        <end position="339"/>
    </location>
</feature>
<dbReference type="AlphaFoldDB" id="A0A4V1IYR3"/>
<dbReference type="PANTHER" id="PTHR14344:SF3">
    <property type="entry name" value="WD REPEAT-CONTAINING PROTEIN 6"/>
    <property type="match status" value="1"/>
</dbReference>
<evidence type="ECO:0000256" key="5">
    <source>
        <dbReference type="ARBA" id="ARBA00022737"/>
    </source>
</evidence>
<dbReference type="Proteomes" id="UP000267251">
    <property type="component" value="Unassembled WGS sequence"/>
</dbReference>
<dbReference type="Pfam" id="PF00400">
    <property type="entry name" value="WD40"/>
    <property type="match status" value="3"/>
</dbReference>
<dbReference type="Gene3D" id="2.130.10.10">
    <property type="entry name" value="YVTN repeat-like/Quinoprotein amine dehydrogenase"/>
    <property type="match status" value="2"/>
</dbReference>
<evidence type="ECO:0000256" key="6">
    <source>
        <dbReference type="ARBA" id="ARBA00038255"/>
    </source>
</evidence>
<keyword evidence="4" id="KW-0819">tRNA processing</keyword>
<dbReference type="PROSITE" id="PS50082">
    <property type="entry name" value="WD_REPEATS_2"/>
    <property type="match status" value="2"/>
</dbReference>
<evidence type="ECO:0000313" key="9">
    <source>
        <dbReference type="Proteomes" id="UP000267251"/>
    </source>
</evidence>
<keyword evidence="9" id="KW-1185">Reference proteome</keyword>
<evidence type="ECO:0000256" key="1">
    <source>
        <dbReference type="ARBA" id="ARBA00004496"/>
    </source>
</evidence>
<dbReference type="InterPro" id="IPR051973">
    <property type="entry name" value="tRNA_Anticodon_Mtase-Reg"/>
</dbReference>
<organism evidence="8 9">
    <name type="scientific">Piptocephalis cylindrospora</name>
    <dbReference type="NCBI Taxonomy" id="1907219"/>
    <lineage>
        <taxon>Eukaryota</taxon>
        <taxon>Fungi</taxon>
        <taxon>Fungi incertae sedis</taxon>
        <taxon>Zoopagomycota</taxon>
        <taxon>Zoopagomycotina</taxon>
        <taxon>Zoopagomycetes</taxon>
        <taxon>Zoopagales</taxon>
        <taxon>Piptocephalidaceae</taxon>
        <taxon>Piptocephalis</taxon>
    </lineage>
</organism>